<dbReference type="EC" id="2.3.2.23" evidence="1"/>
<proteinExistence type="predicted"/>
<dbReference type="InParanoid" id="A0A7J7DR03"/>
<dbReference type="EMBL" id="JAAARO010000004">
    <property type="protein sequence ID" value="KAF5748594.1"/>
    <property type="molecule type" value="Genomic_DNA"/>
</dbReference>
<dbReference type="Proteomes" id="UP000593562">
    <property type="component" value="Unassembled WGS sequence"/>
</dbReference>
<feature type="domain" description="UBC core" evidence="8">
    <location>
        <begin position="6"/>
        <end position="161"/>
    </location>
</feature>
<keyword evidence="2" id="KW-0808">Transferase</keyword>
<evidence type="ECO:0000256" key="6">
    <source>
        <dbReference type="PROSITE-ProRule" id="PRU10133"/>
    </source>
</evidence>
<evidence type="ECO:0000256" key="1">
    <source>
        <dbReference type="ARBA" id="ARBA00012486"/>
    </source>
</evidence>
<keyword evidence="5" id="KW-0067">ATP-binding</keyword>
<dbReference type="CDD" id="cd23805">
    <property type="entry name" value="UBCc_UBE2T"/>
    <property type="match status" value="1"/>
</dbReference>
<comment type="caution">
    <text evidence="9">The sequence shown here is derived from an EMBL/GenBank/DDBJ whole genome shotgun (WGS) entry which is preliminary data.</text>
</comment>
<dbReference type="Pfam" id="PF00179">
    <property type="entry name" value="UQ_con"/>
    <property type="match status" value="1"/>
</dbReference>
<name>A0A7J7DR03_TRIWF</name>
<keyword evidence="4" id="KW-0833">Ubl conjugation pathway</keyword>
<evidence type="ECO:0000256" key="4">
    <source>
        <dbReference type="ARBA" id="ARBA00022786"/>
    </source>
</evidence>
<organism evidence="9 10">
    <name type="scientific">Tripterygium wilfordii</name>
    <name type="common">Thunder God vine</name>
    <dbReference type="NCBI Taxonomy" id="458696"/>
    <lineage>
        <taxon>Eukaryota</taxon>
        <taxon>Viridiplantae</taxon>
        <taxon>Streptophyta</taxon>
        <taxon>Embryophyta</taxon>
        <taxon>Tracheophyta</taxon>
        <taxon>Spermatophyta</taxon>
        <taxon>Magnoliopsida</taxon>
        <taxon>eudicotyledons</taxon>
        <taxon>Gunneridae</taxon>
        <taxon>Pentapetalae</taxon>
        <taxon>rosids</taxon>
        <taxon>fabids</taxon>
        <taxon>Celastrales</taxon>
        <taxon>Celastraceae</taxon>
        <taxon>Tripterygium</taxon>
    </lineage>
</organism>
<accession>A0A7J7DR03</accession>
<dbReference type="PROSITE" id="PS50127">
    <property type="entry name" value="UBC_2"/>
    <property type="match status" value="1"/>
</dbReference>
<dbReference type="Gene3D" id="3.10.110.10">
    <property type="entry name" value="Ubiquitin Conjugating Enzyme"/>
    <property type="match status" value="1"/>
</dbReference>
<sequence length="579" mass="63878">MAQAARLNLRMQKELKLLLTDPPPGASFPLLSADTDLFSLSTIDAQIEGPEGTVYANGIFNIRIQIPERYPFQPPSVTFATPIYHPNIDNGGRICLDILNLPPKGAWQPSLNISTLLTSIGLLLSEPNPDDGLMCEASREYKYNRQAFDQKARSMTDKYAKAGAGGISFRSQCTQTQSNSSMMEFKKLGAQKQDLINDPVSSSKKPYEVSQNLMLGSPASNQRRGRDNDEEENVVFNYSLSYSQDQMAVKVKGKELEEAIPEYNLGHMKEGVSKRNLSLNSYAPCHKREWNKEKVVLHQSPVLSRNLNALASFEASNSHEQLHHEHQNDFFTDGKRMSLAKLCRVSKKQSTGSVDSCQTDDGNNEKMCDAPQSSPSPYPAHFITSGGGLPAALSINHNELCPDDTTIDRMGSDSFNTKFPEVYPVSKRLSLGLKSSSAGLDNDDKENVMPILKLPTPSPQTSPKKSGNGRKLSLGPLTSSQERDNSNIEQGSSSPNCMDTCNSLSMQHQCRFDGKEKSNLNNMTTDGGIGQEAIEESSIPRELIVVDSEDSEEEDNVRGASRFKLSLVRKRMGKRRAQA</sequence>
<feature type="compositionally biased region" description="Low complexity" evidence="7">
    <location>
        <begin position="452"/>
        <end position="466"/>
    </location>
</feature>
<evidence type="ECO:0000256" key="3">
    <source>
        <dbReference type="ARBA" id="ARBA00022741"/>
    </source>
</evidence>
<keyword evidence="3" id="KW-0547">Nucleotide-binding</keyword>
<evidence type="ECO:0000256" key="5">
    <source>
        <dbReference type="ARBA" id="ARBA00022840"/>
    </source>
</evidence>
<dbReference type="GO" id="GO:0061631">
    <property type="term" value="F:ubiquitin conjugating enzyme activity"/>
    <property type="evidence" value="ECO:0007669"/>
    <property type="project" value="UniProtKB-EC"/>
</dbReference>
<reference evidence="9 10" key="1">
    <citation type="journal article" date="2020" name="Nat. Commun.">
        <title>Genome of Tripterygium wilfordii and identification of cytochrome P450 involved in triptolide biosynthesis.</title>
        <authorList>
            <person name="Tu L."/>
            <person name="Su P."/>
            <person name="Zhang Z."/>
            <person name="Gao L."/>
            <person name="Wang J."/>
            <person name="Hu T."/>
            <person name="Zhou J."/>
            <person name="Zhang Y."/>
            <person name="Zhao Y."/>
            <person name="Liu Y."/>
            <person name="Song Y."/>
            <person name="Tong Y."/>
            <person name="Lu Y."/>
            <person name="Yang J."/>
            <person name="Xu C."/>
            <person name="Jia M."/>
            <person name="Peters R.J."/>
            <person name="Huang L."/>
            <person name="Gao W."/>
        </authorList>
    </citation>
    <scope>NUCLEOTIDE SEQUENCE [LARGE SCALE GENOMIC DNA]</scope>
    <source>
        <strain evidence="10">cv. XIE 37</strain>
        <tissue evidence="9">Leaf</tissue>
    </source>
</reference>
<dbReference type="InterPro" id="IPR000608">
    <property type="entry name" value="UBC"/>
</dbReference>
<feature type="compositionally biased region" description="Polar residues" evidence="7">
    <location>
        <begin position="351"/>
        <end position="361"/>
    </location>
</feature>
<dbReference type="SMART" id="SM00212">
    <property type="entry name" value="UBCc"/>
    <property type="match status" value="1"/>
</dbReference>
<evidence type="ECO:0000256" key="7">
    <source>
        <dbReference type="SAM" id="MobiDB-lite"/>
    </source>
</evidence>
<evidence type="ECO:0000256" key="2">
    <source>
        <dbReference type="ARBA" id="ARBA00022679"/>
    </source>
</evidence>
<dbReference type="InterPro" id="IPR016135">
    <property type="entry name" value="UBQ-conjugating_enzyme/RWD"/>
</dbReference>
<dbReference type="FunFam" id="3.10.110.10:FF:000041">
    <property type="entry name" value="Ubiquitin-conjugating enzyme E2 T"/>
    <property type="match status" value="1"/>
</dbReference>
<dbReference type="PANTHER" id="PTHR24068">
    <property type="entry name" value="UBIQUITIN-CONJUGATING ENZYME E2"/>
    <property type="match status" value="1"/>
</dbReference>
<dbReference type="GO" id="GO:0005524">
    <property type="term" value="F:ATP binding"/>
    <property type="evidence" value="ECO:0007669"/>
    <property type="project" value="UniProtKB-KW"/>
</dbReference>
<keyword evidence="10" id="KW-1185">Reference proteome</keyword>
<evidence type="ECO:0000313" key="9">
    <source>
        <dbReference type="EMBL" id="KAF5748594.1"/>
    </source>
</evidence>
<gene>
    <name evidence="9" type="ORF">HS088_TW04G00552</name>
</gene>
<evidence type="ECO:0000259" key="8">
    <source>
        <dbReference type="PROSITE" id="PS50127"/>
    </source>
</evidence>
<feature type="active site" description="Glycyl thioester intermediate" evidence="6">
    <location>
        <position position="95"/>
    </location>
</feature>
<dbReference type="PROSITE" id="PS00183">
    <property type="entry name" value="UBC_1"/>
    <property type="match status" value="1"/>
</dbReference>
<protein>
    <recommendedName>
        <fullName evidence="1">E2 ubiquitin-conjugating enzyme</fullName>
        <ecNumber evidence="1">2.3.2.23</ecNumber>
    </recommendedName>
</protein>
<dbReference type="SUPFAM" id="SSF54495">
    <property type="entry name" value="UBC-like"/>
    <property type="match status" value="1"/>
</dbReference>
<dbReference type="FunCoup" id="A0A7J7DR03">
    <property type="interactions" value="117"/>
</dbReference>
<feature type="compositionally biased region" description="Polar residues" evidence="7">
    <location>
        <begin position="199"/>
        <end position="222"/>
    </location>
</feature>
<feature type="region of interest" description="Disordered" evidence="7">
    <location>
        <begin position="351"/>
        <end position="376"/>
    </location>
</feature>
<feature type="compositionally biased region" description="Polar residues" evidence="7">
    <location>
        <begin position="487"/>
        <end position="498"/>
    </location>
</feature>
<dbReference type="AlphaFoldDB" id="A0A7J7DR03"/>
<feature type="region of interest" description="Disordered" evidence="7">
    <location>
        <begin position="197"/>
        <end position="229"/>
    </location>
</feature>
<feature type="region of interest" description="Disordered" evidence="7">
    <location>
        <begin position="435"/>
        <end position="498"/>
    </location>
</feature>
<dbReference type="OrthoDB" id="9978460at2759"/>
<dbReference type="InterPro" id="IPR023313">
    <property type="entry name" value="UBQ-conjugating_AS"/>
</dbReference>
<evidence type="ECO:0000313" key="10">
    <source>
        <dbReference type="Proteomes" id="UP000593562"/>
    </source>
</evidence>